<dbReference type="PRINTS" id="PR00081">
    <property type="entry name" value="GDHRDH"/>
</dbReference>
<protein>
    <submittedName>
        <fullName evidence="5">Oxidoreductase</fullName>
    </submittedName>
</protein>
<keyword evidence="2" id="KW-0521">NADP</keyword>
<dbReference type="RefSeq" id="XP_045963159.1">
    <property type="nucleotide sequence ID" value="XM_046106134.1"/>
</dbReference>
<comment type="similarity">
    <text evidence="1">Belongs to the short-chain dehydrogenases/reductases (SDR) family.</text>
</comment>
<dbReference type="Pfam" id="PF00106">
    <property type="entry name" value="adh_short"/>
    <property type="match status" value="1"/>
</dbReference>
<dbReference type="Proteomes" id="UP000758603">
    <property type="component" value="Unassembled WGS sequence"/>
</dbReference>
<evidence type="ECO:0000256" key="1">
    <source>
        <dbReference type="ARBA" id="ARBA00006484"/>
    </source>
</evidence>
<dbReference type="InterPro" id="IPR057326">
    <property type="entry name" value="KR_dom"/>
</dbReference>
<proteinExistence type="inferred from homology"/>
<dbReference type="InterPro" id="IPR036291">
    <property type="entry name" value="NAD(P)-bd_dom_sf"/>
</dbReference>
<sequence>MAPFPSPTKIWHTTVHQSISSSRPELSAKGKTVVVTGGGTGIGAETALHFAQAGASRIALFGRREQPLLDTKASIESKYPNVEVFTSPCDVTKKADVDAAFAKFASGGQKIHVVVSNAAVTGPMGPVSDVDPSGFIDGVQINLLGALLVAQAFLRYAAPDAVAVNVSSSAAHVNFGPGFASYSVAKMAVVRLWDSLANAHPKMSVFHIQPGVVDTAMNREAGGVAAMGFADDASLPAGFILWLASPEARFLKGKFLWANWDVDELKSRAKELEASSDLSIGLVGWPFGEGSFKVQVNTDDPQWAAAPTE</sequence>
<comment type="caution">
    <text evidence="5">The sequence shown here is derived from an EMBL/GenBank/DDBJ whole genome shotgun (WGS) entry which is preliminary data.</text>
</comment>
<dbReference type="PROSITE" id="PS00061">
    <property type="entry name" value="ADH_SHORT"/>
    <property type="match status" value="1"/>
</dbReference>
<evidence type="ECO:0000313" key="5">
    <source>
        <dbReference type="EMBL" id="KAH6659028.1"/>
    </source>
</evidence>
<accession>A0A9P9A2D8</accession>
<dbReference type="SMART" id="SM00822">
    <property type="entry name" value="PKS_KR"/>
    <property type="match status" value="1"/>
</dbReference>
<feature type="domain" description="Ketoreductase" evidence="4">
    <location>
        <begin position="31"/>
        <end position="239"/>
    </location>
</feature>
<keyword evidence="6" id="KW-1185">Reference proteome</keyword>
<dbReference type="EMBL" id="JAGPXC010000001">
    <property type="protein sequence ID" value="KAH6659028.1"/>
    <property type="molecule type" value="Genomic_DNA"/>
</dbReference>
<dbReference type="OrthoDB" id="1933717at2759"/>
<dbReference type="InterPro" id="IPR002347">
    <property type="entry name" value="SDR_fam"/>
</dbReference>
<dbReference type="Gene3D" id="3.40.50.720">
    <property type="entry name" value="NAD(P)-binding Rossmann-like Domain"/>
    <property type="match status" value="1"/>
</dbReference>
<evidence type="ECO:0000313" key="6">
    <source>
        <dbReference type="Proteomes" id="UP000758603"/>
    </source>
</evidence>
<dbReference type="CDD" id="cd05233">
    <property type="entry name" value="SDR_c"/>
    <property type="match status" value="1"/>
</dbReference>
<name>A0A9P9A2D8_9PEZI</name>
<dbReference type="PANTHER" id="PTHR42901:SF1">
    <property type="entry name" value="ALCOHOL DEHYDROGENASE"/>
    <property type="match status" value="1"/>
</dbReference>
<dbReference type="GeneID" id="70135025"/>
<evidence type="ECO:0000259" key="4">
    <source>
        <dbReference type="SMART" id="SM00822"/>
    </source>
</evidence>
<reference evidence="5" key="1">
    <citation type="journal article" date="2021" name="Nat. Commun.">
        <title>Genetic determinants of endophytism in the Arabidopsis root mycobiome.</title>
        <authorList>
            <person name="Mesny F."/>
            <person name="Miyauchi S."/>
            <person name="Thiergart T."/>
            <person name="Pickel B."/>
            <person name="Atanasova L."/>
            <person name="Karlsson M."/>
            <person name="Huettel B."/>
            <person name="Barry K.W."/>
            <person name="Haridas S."/>
            <person name="Chen C."/>
            <person name="Bauer D."/>
            <person name="Andreopoulos W."/>
            <person name="Pangilinan J."/>
            <person name="LaButti K."/>
            <person name="Riley R."/>
            <person name="Lipzen A."/>
            <person name="Clum A."/>
            <person name="Drula E."/>
            <person name="Henrissat B."/>
            <person name="Kohler A."/>
            <person name="Grigoriev I.V."/>
            <person name="Martin F.M."/>
            <person name="Hacquard S."/>
        </authorList>
    </citation>
    <scope>NUCLEOTIDE SEQUENCE</scope>
    <source>
        <strain evidence="5">MPI-SDFR-AT-0073</strain>
    </source>
</reference>
<evidence type="ECO:0000256" key="2">
    <source>
        <dbReference type="ARBA" id="ARBA00022857"/>
    </source>
</evidence>
<dbReference type="PANTHER" id="PTHR42901">
    <property type="entry name" value="ALCOHOL DEHYDROGENASE"/>
    <property type="match status" value="1"/>
</dbReference>
<dbReference type="InterPro" id="IPR020904">
    <property type="entry name" value="Sc_DH/Rdtase_CS"/>
</dbReference>
<keyword evidence="3" id="KW-0560">Oxidoreductase</keyword>
<dbReference type="AlphaFoldDB" id="A0A9P9A2D8"/>
<dbReference type="SUPFAM" id="SSF51735">
    <property type="entry name" value="NAD(P)-binding Rossmann-fold domains"/>
    <property type="match status" value="1"/>
</dbReference>
<evidence type="ECO:0000256" key="3">
    <source>
        <dbReference type="ARBA" id="ARBA00023002"/>
    </source>
</evidence>
<dbReference type="GO" id="GO:0016491">
    <property type="term" value="F:oxidoreductase activity"/>
    <property type="evidence" value="ECO:0007669"/>
    <property type="project" value="UniProtKB-KW"/>
</dbReference>
<organism evidence="5 6">
    <name type="scientific">Truncatella angustata</name>
    <dbReference type="NCBI Taxonomy" id="152316"/>
    <lineage>
        <taxon>Eukaryota</taxon>
        <taxon>Fungi</taxon>
        <taxon>Dikarya</taxon>
        <taxon>Ascomycota</taxon>
        <taxon>Pezizomycotina</taxon>
        <taxon>Sordariomycetes</taxon>
        <taxon>Xylariomycetidae</taxon>
        <taxon>Amphisphaeriales</taxon>
        <taxon>Sporocadaceae</taxon>
        <taxon>Truncatella</taxon>
    </lineage>
</organism>
<gene>
    <name evidence="5" type="ORF">BKA67DRAFT_652296</name>
</gene>